<dbReference type="AlphaFoldDB" id="A0A0S2TEG0"/>
<gene>
    <name evidence="1" type="ORF">Tel_10345</name>
</gene>
<evidence type="ECO:0008006" key="3">
    <source>
        <dbReference type="Google" id="ProtNLM"/>
    </source>
</evidence>
<accession>A0A0S2TEG0</accession>
<keyword evidence="2" id="KW-1185">Reference proteome</keyword>
<evidence type="ECO:0000313" key="2">
    <source>
        <dbReference type="Proteomes" id="UP000055136"/>
    </source>
</evidence>
<sequence length="81" mass="9315">MSTQGTYGDPKLMYKLANYRMPFGKHSNALLIDLPVAYLDWFSKKGFPSSELGELMRIVHETKADGMEHWLDRVRNPVSQV</sequence>
<evidence type="ECO:0000313" key="1">
    <source>
        <dbReference type="EMBL" id="ALP53509.1"/>
    </source>
</evidence>
<proteinExistence type="predicted"/>
<dbReference type="KEGG" id="tee:Tel_10345"/>
<protein>
    <recommendedName>
        <fullName evidence="3">Cytoplasmic protein</fullName>
    </recommendedName>
</protein>
<name>A0A0S2TEG0_9GAMM</name>
<dbReference type="InterPro" id="IPR024530">
    <property type="entry name" value="QSregVF_b"/>
</dbReference>
<organism evidence="1 2">
    <name type="scientific">Candidatus Tenderia electrophaga</name>
    <dbReference type="NCBI Taxonomy" id="1748243"/>
    <lineage>
        <taxon>Bacteria</taxon>
        <taxon>Pseudomonadati</taxon>
        <taxon>Pseudomonadota</taxon>
        <taxon>Gammaproteobacteria</taxon>
        <taxon>Candidatus Tenderiales</taxon>
        <taxon>Candidatus Tenderiaceae</taxon>
        <taxon>Candidatus Tenderia</taxon>
    </lineage>
</organism>
<reference evidence="1" key="1">
    <citation type="submission" date="2015-10" db="EMBL/GenBank/DDBJ databases">
        <title>Description of Candidatus Tenderia electrophaga gen. nov, sp. nov., an Uncultivated Electroautotroph from a Biocathode Enrichment.</title>
        <authorList>
            <person name="Eddie B.J."/>
            <person name="Malanoski A.P."/>
            <person name="Wang Z."/>
            <person name="Hall R.J."/>
            <person name="Oh S.D."/>
            <person name="Heiner C."/>
            <person name="Lin B."/>
            <person name="Strycharz-Glaven S.M."/>
        </authorList>
    </citation>
    <scope>NUCLEOTIDE SEQUENCE [LARGE SCALE GENOMIC DNA]</scope>
    <source>
        <strain evidence="1">NRL1</strain>
    </source>
</reference>
<dbReference type="Proteomes" id="UP000055136">
    <property type="component" value="Chromosome"/>
</dbReference>
<dbReference type="EMBL" id="CP013099">
    <property type="protein sequence ID" value="ALP53509.1"/>
    <property type="molecule type" value="Genomic_DNA"/>
</dbReference>
<dbReference type="Pfam" id="PF12843">
    <property type="entry name" value="QSregVF_b"/>
    <property type="match status" value="1"/>
</dbReference>